<keyword evidence="8" id="KW-1185">Reference proteome</keyword>
<dbReference type="Pfam" id="PF16331">
    <property type="entry name" value="TolA_bind_tri"/>
    <property type="match status" value="1"/>
</dbReference>
<gene>
    <name evidence="2" type="primary">cpoB</name>
    <name evidence="7" type="ORF">HY57_07115</name>
</gene>
<name>A0A075JZR2_9GAMM</name>
<sequence length="287" mass="30496" precursor="true">MKKTLANSFTARMGMAGAIASAMLFGMPAHAQDSRLSLADRVSRLEQQAQNQNGTALVNQVQALQSQVQQMQGQIEELQHQLQEANDKNKAQASDFDSRLGHLESGAGAAAANPGNAANPNNPPPSANAAPTPPAAAPTPAPAAAGKPAAGKAAATNNSTAQSAYDDAFKSLRAGDYVKSSRDFRNFIQQYPDSPLLPNAFYWLGESYYATSNYQVAMEAFQHLVSQFPQSEKVPDAMLKVGYSQLEMKQIDAGKATLKNVSAKYPGSKAAGLAQERLRRLQGQSAN</sequence>
<dbReference type="PROSITE" id="PS50005">
    <property type="entry name" value="TPR"/>
    <property type="match status" value="1"/>
</dbReference>
<comment type="subcellular location">
    <subcellularLocation>
        <location evidence="2">Periplasm</location>
    </subcellularLocation>
</comment>
<evidence type="ECO:0000313" key="7">
    <source>
        <dbReference type="EMBL" id="AIF47055.1"/>
    </source>
</evidence>
<evidence type="ECO:0000259" key="6">
    <source>
        <dbReference type="Pfam" id="PF16331"/>
    </source>
</evidence>
<keyword evidence="2" id="KW-0132">Cell division</keyword>
<dbReference type="STRING" id="1217721.HY57_07115"/>
<proteinExistence type="inferred from homology"/>
<dbReference type="HOGENOM" id="CLU_044315_2_0_6"/>
<dbReference type="Proteomes" id="UP000027987">
    <property type="component" value="Chromosome"/>
</dbReference>
<dbReference type="InterPro" id="IPR032519">
    <property type="entry name" value="YbgF_tri"/>
</dbReference>
<feature type="repeat" description="TPR" evidence="3">
    <location>
        <begin position="198"/>
        <end position="231"/>
    </location>
</feature>
<feature type="region of interest" description="Disordered" evidence="4">
    <location>
        <begin position="106"/>
        <end position="154"/>
    </location>
</feature>
<evidence type="ECO:0000259" key="5">
    <source>
        <dbReference type="Pfam" id="PF13525"/>
    </source>
</evidence>
<protein>
    <recommendedName>
        <fullName evidence="2">Cell division coordinator CpoB</fullName>
    </recommendedName>
</protein>
<dbReference type="Gene3D" id="1.20.5.110">
    <property type="match status" value="1"/>
</dbReference>
<dbReference type="AlphaFoldDB" id="A0A075JZR2"/>
<dbReference type="InterPro" id="IPR034706">
    <property type="entry name" value="CpoB"/>
</dbReference>
<evidence type="ECO:0000256" key="3">
    <source>
        <dbReference type="PROSITE-ProRule" id="PRU00339"/>
    </source>
</evidence>
<keyword evidence="3" id="KW-0802">TPR repeat</keyword>
<dbReference type="InterPro" id="IPR019734">
    <property type="entry name" value="TPR_rpt"/>
</dbReference>
<dbReference type="GO" id="GO:0030288">
    <property type="term" value="C:outer membrane-bounded periplasmic space"/>
    <property type="evidence" value="ECO:0007669"/>
    <property type="project" value="UniProtKB-UniRule"/>
</dbReference>
<dbReference type="EMBL" id="CP008884">
    <property type="protein sequence ID" value="AIF47055.1"/>
    <property type="molecule type" value="Genomic_DNA"/>
</dbReference>
<feature type="coiled-coil region" evidence="2">
    <location>
        <begin position="61"/>
        <end position="95"/>
    </location>
</feature>
<reference evidence="7 8" key="1">
    <citation type="submission" date="2014-07" db="EMBL/GenBank/DDBJ databases">
        <title>Complete Genome Sequence of Dyella japonica Strain A8 Isolated from Malaysian Tropical Soil.</title>
        <authorList>
            <person name="Hui R.K.H."/>
            <person name="Chen J.-W."/>
            <person name="Chan K.-G."/>
            <person name="Leung F.C.C."/>
        </authorList>
    </citation>
    <scope>NUCLEOTIDE SEQUENCE [LARGE SCALE GENOMIC DNA]</scope>
    <source>
        <strain evidence="7 8">A8</strain>
    </source>
</reference>
<feature type="domain" description="YbgF trimerisation" evidence="6">
    <location>
        <begin position="37"/>
        <end position="109"/>
    </location>
</feature>
<evidence type="ECO:0000256" key="2">
    <source>
        <dbReference type="HAMAP-Rule" id="MF_02066"/>
    </source>
</evidence>
<dbReference type="InterPro" id="IPR039565">
    <property type="entry name" value="BamD-like"/>
</dbReference>
<dbReference type="GO" id="GO:0043093">
    <property type="term" value="P:FtsZ-dependent cytokinesis"/>
    <property type="evidence" value="ECO:0007669"/>
    <property type="project" value="UniProtKB-UniRule"/>
</dbReference>
<dbReference type="Pfam" id="PF13525">
    <property type="entry name" value="YfiO"/>
    <property type="match status" value="1"/>
</dbReference>
<dbReference type="SUPFAM" id="SSF48452">
    <property type="entry name" value="TPR-like"/>
    <property type="match status" value="1"/>
</dbReference>
<keyword evidence="2" id="KW-0574">Periplasm</keyword>
<evidence type="ECO:0000256" key="4">
    <source>
        <dbReference type="SAM" id="MobiDB-lite"/>
    </source>
</evidence>
<evidence type="ECO:0000256" key="1">
    <source>
        <dbReference type="ARBA" id="ARBA00022729"/>
    </source>
</evidence>
<dbReference type="RefSeq" id="WP_019466325.1">
    <property type="nucleotide sequence ID" value="NZ_ALOY01000172.1"/>
</dbReference>
<feature type="signal peptide" evidence="2">
    <location>
        <begin position="1"/>
        <end position="31"/>
    </location>
</feature>
<dbReference type="Gene3D" id="1.25.40.10">
    <property type="entry name" value="Tetratricopeptide repeat domain"/>
    <property type="match status" value="1"/>
</dbReference>
<organism evidence="7 8">
    <name type="scientific">Dyella japonica A8</name>
    <dbReference type="NCBI Taxonomy" id="1217721"/>
    <lineage>
        <taxon>Bacteria</taxon>
        <taxon>Pseudomonadati</taxon>
        <taxon>Pseudomonadota</taxon>
        <taxon>Gammaproteobacteria</taxon>
        <taxon>Lysobacterales</taxon>
        <taxon>Rhodanobacteraceae</taxon>
        <taxon>Dyella</taxon>
    </lineage>
</organism>
<dbReference type="InterPro" id="IPR014162">
    <property type="entry name" value="CpoB_C"/>
</dbReference>
<feature type="compositionally biased region" description="Pro residues" evidence="4">
    <location>
        <begin position="121"/>
        <end position="141"/>
    </location>
</feature>
<keyword evidence="2" id="KW-0131">Cell cycle</keyword>
<keyword evidence="2" id="KW-0175">Coiled coil</keyword>
<feature type="domain" description="Outer membrane lipoprotein BamD-like" evidence="5">
    <location>
        <begin position="198"/>
        <end position="270"/>
    </location>
</feature>
<feature type="compositionally biased region" description="Low complexity" evidence="4">
    <location>
        <begin position="142"/>
        <end position="154"/>
    </location>
</feature>
<evidence type="ECO:0000313" key="8">
    <source>
        <dbReference type="Proteomes" id="UP000027987"/>
    </source>
</evidence>
<comment type="function">
    <text evidence="2">Mediates coordination of peptidoglycan synthesis and outer membrane constriction during cell division.</text>
</comment>
<feature type="compositionally biased region" description="Low complexity" evidence="4">
    <location>
        <begin position="107"/>
        <end position="120"/>
    </location>
</feature>
<feature type="chain" id="PRO_5009982495" description="Cell division coordinator CpoB" evidence="2">
    <location>
        <begin position="32"/>
        <end position="287"/>
    </location>
</feature>
<dbReference type="NCBIfam" id="TIGR02795">
    <property type="entry name" value="tol_pal_ybgF"/>
    <property type="match status" value="1"/>
</dbReference>
<dbReference type="InterPro" id="IPR011990">
    <property type="entry name" value="TPR-like_helical_dom_sf"/>
</dbReference>
<dbReference type="PATRIC" id="fig|1217721.7.peg.1481"/>
<accession>A0A075JZR2</accession>
<dbReference type="GO" id="GO:0070206">
    <property type="term" value="P:protein trimerization"/>
    <property type="evidence" value="ECO:0007669"/>
    <property type="project" value="InterPro"/>
</dbReference>
<dbReference type="HAMAP" id="MF_02066">
    <property type="entry name" value="CpoB"/>
    <property type="match status" value="1"/>
</dbReference>
<dbReference type="KEGG" id="dja:HY57_07115"/>
<keyword evidence="1 2" id="KW-0732">Signal</keyword>
<comment type="similarity">
    <text evidence="2">Belongs to the CpoB family.</text>
</comment>